<dbReference type="SMART" id="SM00479">
    <property type="entry name" value="EXOIII"/>
    <property type="match status" value="1"/>
</dbReference>
<evidence type="ECO:0000256" key="6">
    <source>
        <dbReference type="ARBA" id="ARBA00022801"/>
    </source>
</evidence>
<dbReference type="InterPro" id="IPR036397">
    <property type="entry name" value="RNaseH_sf"/>
</dbReference>
<evidence type="ECO:0000256" key="2">
    <source>
        <dbReference type="ARBA" id="ARBA00022490"/>
    </source>
</evidence>
<dbReference type="GO" id="GO:0003676">
    <property type="term" value="F:nucleic acid binding"/>
    <property type="evidence" value="ECO:0007669"/>
    <property type="project" value="InterPro"/>
</dbReference>
<evidence type="ECO:0000256" key="3">
    <source>
        <dbReference type="ARBA" id="ARBA00022664"/>
    </source>
</evidence>
<evidence type="ECO:0000313" key="11">
    <source>
        <dbReference type="Proteomes" id="UP000594262"/>
    </source>
</evidence>
<keyword evidence="6" id="KW-0378">Hydrolase</keyword>
<dbReference type="PANTHER" id="PTHR15728">
    <property type="entry name" value="DEADENYLATION COMPLEX CATALYTIC SUBUNIT PAN2"/>
    <property type="match status" value="1"/>
</dbReference>
<dbReference type="InterPro" id="IPR013520">
    <property type="entry name" value="Ribonucl_H"/>
</dbReference>
<keyword evidence="7" id="KW-0269">Exonuclease</keyword>
<dbReference type="Gene3D" id="3.30.420.10">
    <property type="entry name" value="Ribonuclease H-like superfamily/Ribonuclease H"/>
    <property type="match status" value="1"/>
</dbReference>
<evidence type="ECO:0000256" key="7">
    <source>
        <dbReference type="ARBA" id="ARBA00022839"/>
    </source>
</evidence>
<dbReference type="Proteomes" id="UP000594262">
    <property type="component" value="Unplaced"/>
</dbReference>
<dbReference type="PANTHER" id="PTHR15728:SF0">
    <property type="entry name" value="PAN2-PAN3 DEADENYLATION COMPLEX CATALYTIC SUBUNIT PAN2"/>
    <property type="match status" value="1"/>
</dbReference>
<evidence type="ECO:0000256" key="1">
    <source>
        <dbReference type="ARBA" id="ARBA00001663"/>
    </source>
</evidence>
<reference evidence="10" key="1">
    <citation type="submission" date="2021-01" db="UniProtKB">
        <authorList>
            <consortium name="EnsemblMetazoa"/>
        </authorList>
    </citation>
    <scope>IDENTIFICATION</scope>
</reference>
<evidence type="ECO:0000256" key="8">
    <source>
        <dbReference type="ARBA" id="ARBA00023242"/>
    </source>
</evidence>
<evidence type="ECO:0000256" key="5">
    <source>
        <dbReference type="ARBA" id="ARBA00022723"/>
    </source>
</evidence>
<dbReference type="GO" id="GO:0031251">
    <property type="term" value="C:PAN complex"/>
    <property type="evidence" value="ECO:0007669"/>
    <property type="project" value="TreeGrafter"/>
</dbReference>
<dbReference type="GO" id="GO:0046872">
    <property type="term" value="F:metal ion binding"/>
    <property type="evidence" value="ECO:0007669"/>
    <property type="project" value="UniProtKB-KW"/>
</dbReference>
<feature type="domain" description="Exonuclease" evidence="9">
    <location>
        <begin position="54"/>
        <end position="237"/>
    </location>
</feature>
<protein>
    <recommendedName>
        <fullName evidence="9">Exonuclease domain-containing protein</fullName>
    </recommendedName>
</protein>
<name>A0A7M5V8F2_9CNID</name>
<dbReference type="OrthoDB" id="16516at2759"/>
<keyword evidence="11" id="KW-1185">Reference proteome</keyword>
<keyword evidence="5" id="KW-0479">Metal-binding</keyword>
<accession>A0A7M5V8F2</accession>
<dbReference type="Pfam" id="PF00929">
    <property type="entry name" value="RNase_T"/>
    <property type="match status" value="1"/>
</dbReference>
<dbReference type="GO" id="GO:0000932">
    <property type="term" value="C:P-body"/>
    <property type="evidence" value="ECO:0007669"/>
    <property type="project" value="TreeGrafter"/>
</dbReference>
<evidence type="ECO:0000256" key="4">
    <source>
        <dbReference type="ARBA" id="ARBA00022722"/>
    </source>
</evidence>
<dbReference type="GO" id="GO:0000289">
    <property type="term" value="P:nuclear-transcribed mRNA poly(A) tail shortening"/>
    <property type="evidence" value="ECO:0007669"/>
    <property type="project" value="TreeGrafter"/>
</dbReference>
<evidence type="ECO:0000313" key="10">
    <source>
        <dbReference type="EnsemblMetazoa" id="CLYHEMP011447.1"/>
    </source>
</evidence>
<dbReference type="CDD" id="cd06143">
    <property type="entry name" value="PAN2_exo"/>
    <property type="match status" value="1"/>
</dbReference>
<dbReference type="GO" id="GO:0004535">
    <property type="term" value="F:poly(A)-specific ribonuclease activity"/>
    <property type="evidence" value="ECO:0007669"/>
    <property type="project" value="UniProtKB-EC"/>
</dbReference>
<dbReference type="InterPro" id="IPR050785">
    <property type="entry name" value="PAN2-PAN3_catalytic_subunit"/>
</dbReference>
<sequence>MYARADLEEIHTAQCTSKIPSSVLFADKSLALKQARFARSFTPLNASEILKADDVVGIDAEFVTLNQEESEMKSDGTLSTLRPSQMSVARITVVRGWGPLEGVPFIDDYISTSEQVVDYLTKFSGIKPGDLDVSSSSKHLTTLKTSYQKLRYLSDLKVILVGHGLKKDFRVINLVIPRDQVIDTVELFHLNKQRYVSLKFLAWHFLNIKIQAGTHDSAEDAYTALKLYNKYKELLLAGEYVLQEELEILYETGRQYNWQVPE</sequence>
<keyword evidence="2" id="KW-0963">Cytoplasm</keyword>
<dbReference type="InterPro" id="IPR012337">
    <property type="entry name" value="RNaseH-like_sf"/>
</dbReference>
<proteinExistence type="predicted"/>
<dbReference type="SUPFAM" id="SSF53098">
    <property type="entry name" value="Ribonuclease H-like"/>
    <property type="match status" value="1"/>
</dbReference>
<dbReference type="FunFam" id="3.30.420.10:FF:000011">
    <property type="entry name" value="PAN2-PAN3 deadenylation complex catalytic subunit PAN2"/>
    <property type="match status" value="1"/>
</dbReference>
<organism evidence="10 11">
    <name type="scientific">Clytia hemisphaerica</name>
    <dbReference type="NCBI Taxonomy" id="252671"/>
    <lineage>
        <taxon>Eukaryota</taxon>
        <taxon>Metazoa</taxon>
        <taxon>Cnidaria</taxon>
        <taxon>Hydrozoa</taxon>
        <taxon>Hydroidolina</taxon>
        <taxon>Leptothecata</taxon>
        <taxon>Obeliida</taxon>
        <taxon>Clytiidae</taxon>
        <taxon>Clytia</taxon>
    </lineage>
</organism>
<dbReference type="AlphaFoldDB" id="A0A7M5V8F2"/>
<keyword evidence="4" id="KW-0540">Nuclease</keyword>
<evidence type="ECO:0000259" key="9">
    <source>
        <dbReference type="SMART" id="SM00479"/>
    </source>
</evidence>
<keyword evidence="3" id="KW-0507">mRNA processing</keyword>
<dbReference type="EnsemblMetazoa" id="CLYHEMT011447.1">
    <property type="protein sequence ID" value="CLYHEMP011447.1"/>
    <property type="gene ID" value="CLYHEMG011447"/>
</dbReference>
<comment type="catalytic activity">
    <reaction evidence="1">
        <text>Exonucleolytic cleavage of poly(A) to 5'-AMP.</text>
        <dbReference type="EC" id="3.1.13.4"/>
    </reaction>
</comment>
<keyword evidence="8" id="KW-0539">Nucleus</keyword>
<dbReference type="GO" id="GO:0006397">
    <property type="term" value="P:mRNA processing"/>
    <property type="evidence" value="ECO:0007669"/>
    <property type="project" value="UniProtKB-KW"/>
</dbReference>